<dbReference type="KEGG" id="dha:DEHA2F00264g"/>
<keyword evidence="2" id="KW-0723">Serine/threonine-protein kinase</keyword>
<dbReference type="Pfam" id="PF01163">
    <property type="entry name" value="RIO1"/>
    <property type="match status" value="1"/>
</dbReference>
<evidence type="ECO:0000256" key="6">
    <source>
        <dbReference type="ARBA" id="ARBA00022840"/>
    </source>
</evidence>
<dbReference type="InterPro" id="IPR011009">
    <property type="entry name" value="Kinase-like_dom_sf"/>
</dbReference>
<comment type="catalytic activity">
    <reaction evidence="8">
        <text>L-seryl-[protein] + ATP = O-phospho-L-seryl-[protein] + ADP + H(+)</text>
        <dbReference type="Rhea" id="RHEA:17989"/>
        <dbReference type="Rhea" id="RHEA-COMP:9863"/>
        <dbReference type="Rhea" id="RHEA-COMP:11604"/>
        <dbReference type="ChEBI" id="CHEBI:15378"/>
        <dbReference type="ChEBI" id="CHEBI:29999"/>
        <dbReference type="ChEBI" id="CHEBI:30616"/>
        <dbReference type="ChEBI" id="CHEBI:83421"/>
        <dbReference type="ChEBI" id="CHEBI:456216"/>
        <dbReference type="EC" id="2.7.11.1"/>
    </reaction>
</comment>
<dbReference type="InterPro" id="IPR008266">
    <property type="entry name" value="Tyr_kinase_AS"/>
</dbReference>
<name>Q6BN48_DEBHA</name>
<dbReference type="PROSITE" id="PS00109">
    <property type="entry name" value="PROTEIN_KINASE_TYR"/>
    <property type="match status" value="1"/>
</dbReference>
<evidence type="ECO:0000256" key="7">
    <source>
        <dbReference type="ARBA" id="ARBA00047899"/>
    </source>
</evidence>
<evidence type="ECO:0000313" key="10">
    <source>
        <dbReference type="EMBL" id="CAG88672.1"/>
    </source>
</evidence>
<gene>
    <name evidence="10" type="ordered locus">DEHA2F00264g</name>
</gene>
<evidence type="ECO:0000256" key="4">
    <source>
        <dbReference type="ARBA" id="ARBA00022741"/>
    </source>
</evidence>
<keyword evidence="11" id="KW-1185">Reference proteome</keyword>
<dbReference type="HOGENOM" id="CLU_432121_0_0_1"/>
<dbReference type="PROSITE" id="PS50011">
    <property type="entry name" value="PROTEIN_KINASE_DOM"/>
    <property type="match status" value="1"/>
</dbReference>
<organism evidence="10 11">
    <name type="scientific">Debaryomyces hansenii (strain ATCC 36239 / CBS 767 / BCRC 21394 / JCM 1990 / NBRC 0083 / IGC 2968)</name>
    <name type="common">Yeast</name>
    <name type="synonym">Torulaspora hansenii</name>
    <dbReference type="NCBI Taxonomy" id="284592"/>
    <lineage>
        <taxon>Eukaryota</taxon>
        <taxon>Fungi</taxon>
        <taxon>Dikarya</taxon>
        <taxon>Ascomycota</taxon>
        <taxon>Saccharomycotina</taxon>
        <taxon>Pichiomycetes</taxon>
        <taxon>Debaryomycetaceae</taxon>
        <taxon>Debaryomyces</taxon>
    </lineage>
</organism>
<keyword evidence="4" id="KW-0547">Nucleotide-binding</keyword>
<keyword evidence="6" id="KW-0067">ATP-binding</keyword>
<dbReference type="GO" id="GO:0004674">
    <property type="term" value="F:protein serine/threonine kinase activity"/>
    <property type="evidence" value="ECO:0007669"/>
    <property type="project" value="UniProtKB-KW"/>
</dbReference>
<dbReference type="GO" id="GO:0005524">
    <property type="term" value="F:ATP binding"/>
    <property type="evidence" value="ECO:0007669"/>
    <property type="project" value="UniProtKB-KW"/>
</dbReference>
<comment type="catalytic activity">
    <reaction evidence="7">
        <text>L-threonyl-[protein] + ATP = O-phospho-L-threonyl-[protein] + ADP + H(+)</text>
        <dbReference type="Rhea" id="RHEA:46608"/>
        <dbReference type="Rhea" id="RHEA-COMP:11060"/>
        <dbReference type="Rhea" id="RHEA-COMP:11605"/>
        <dbReference type="ChEBI" id="CHEBI:15378"/>
        <dbReference type="ChEBI" id="CHEBI:30013"/>
        <dbReference type="ChEBI" id="CHEBI:30616"/>
        <dbReference type="ChEBI" id="CHEBI:61977"/>
        <dbReference type="ChEBI" id="CHEBI:456216"/>
        <dbReference type="EC" id="2.7.11.1"/>
    </reaction>
</comment>
<feature type="domain" description="Protein kinase" evidence="9">
    <location>
        <begin position="434"/>
        <end position="653"/>
    </location>
</feature>
<evidence type="ECO:0000256" key="8">
    <source>
        <dbReference type="ARBA" id="ARBA00048679"/>
    </source>
</evidence>
<sequence length="653" mass="76093">MNNNTFPNSIRRYILEGGGEDKDMDIDVDADIDLFEITKFNYRTLFDKSTHQNISHTEMVYKFFGIENISDVDLEPQSQKWYFKNHPDEWRELFIFLCVMPFTEYEFQGKDGKLLNPDSLRAIGSSHGTDNVLIETFSELEFKSFNKIIPEGRLAFNLENILKTEIFSSNFNQDEPKRILTKLLGVCFKEDYMLVTDISSTDEDTYKENFKKYLFNPICEYVAALLYFEINVRTKNTAGRTGVNTKVPHQSNDIFHSHPDVVAYDKWKHRRSLAIVEVKKLPILKGEKVVDFTEPRMVSFMIQVVAEMFSDHTNKGMLTDSYTTILIEIDIERSMEIVHQKLTGPGNCKFIALNYRILDCQSSGLTLRGGLISFIYEAFSANEYQLNDVKRGLDAIYDYVRKSDEEYLTYLDGLGEKADQIYKNNYSAFMRKLHVIEPKITLGEFKRIDVQSGVTFNSQLFKVNSKDVKMYLKEDFDETVELVVKVFDPAKAKRDHSKYVIKKHDMFDNCRRAYLCEKRAYERLLPNFKFNSVYIAQEPVYGRFFIGNHYHALGPFIVLKYLAKETLPRDEETYEKAKEQLNIIHLYNIIHGDISPRNILYSQGKVYFIDFGYSEYTEDKLGSNPVSANPERIKSEHQQLCGIFGQPTPNEYE</sequence>
<dbReference type="EMBL" id="CR382138">
    <property type="protein sequence ID" value="CAG88672.1"/>
    <property type="molecule type" value="Genomic_DNA"/>
</dbReference>
<reference evidence="10 11" key="1">
    <citation type="journal article" date="2004" name="Nature">
        <title>Genome evolution in yeasts.</title>
        <authorList>
            <consortium name="Genolevures"/>
            <person name="Dujon B."/>
            <person name="Sherman D."/>
            <person name="Fischer G."/>
            <person name="Durrens P."/>
            <person name="Casaregola S."/>
            <person name="Lafontaine I."/>
            <person name="de Montigny J."/>
            <person name="Marck C."/>
            <person name="Neuveglise C."/>
            <person name="Talla E."/>
            <person name="Goffard N."/>
            <person name="Frangeul L."/>
            <person name="Aigle M."/>
            <person name="Anthouard V."/>
            <person name="Babour A."/>
            <person name="Barbe V."/>
            <person name="Barnay S."/>
            <person name="Blanchin S."/>
            <person name="Beckerich J.M."/>
            <person name="Beyne E."/>
            <person name="Bleykasten C."/>
            <person name="Boisrame A."/>
            <person name="Boyer J."/>
            <person name="Cattolico L."/>
            <person name="Confanioleri F."/>
            <person name="de Daruvar A."/>
            <person name="Despons L."/>
            <person name="Fabre E."/>
            <person name="Fairhead C."/>
            <person name="Ferry-Dumazet H."/>
            <person name="Groppi A."/>
            <person name="Hantraye F."/>
            <person name="Hennequin C."/>
            <person name="Jauniaux N."/>
            <person name="Joyet P."/>
            <person name="Kachouri R."/>
            <person name="Kerrest A."/>
            <person name="Koszul R."/>
            <person name="Lemaire M."/>
            <person name="Lesur I."/>
            <person name="Ma L."/>
            <person name="Muller H."/>
            <person name="Nicaud J.M."/>
            <person name="Nikolski M."/>
            <person name="Oztas S."/>
            <person name="Ozier-Kalogeropoulos O."/>
            <person name="Pellenz S."/>
            <person name="Potier S."/>
            <person name="Richard G.F."/>
            <person name="Straub M.L."/>
            <person name="Suleau A."/>
            <person name="Swennene D."/>
            <person name="Tekaia F."/>
            <person name="Wesolowski-Louvel M."/>
            <person name="Westhof E."/>
            <person name="Wirth B."/>
            <person name="Zeniou-Meyer M."/>
            <person name="Zivanovic I."/>
            <person name="Bolotin-Fukuhara M."/>
            <person name="Thierry A."/>
            <person name="Bouchier C."/>
            <person name="Caudron B."/>
            <person name="Scarpelli C."/>
            <person name="Gaillardin C."/>
            <person name="Weissenbach J."/>
            <person name="Wincker P."/>
            <person name="Souciet J.L."/>
        </authorList>
    </citation>
    <scope>NUCLEOTIDE SEQUENCE [LARGE SCALE GENOMIC DNA]</scope>
    <source>
        <strain evidence="11">ATCC 36239 / CBS 767 / BCRC 21394 / JCM 1990 / NBRC 0083 / IGC 2968</strain>
    </source>
</reference>
<dbReference type="InterPro" id="IPR000719">
    <property type="entry name" value="Prot_kinase_dom"/>
</dbReference>
<dbReference type="InParanoid" id="Q6BN48"/>
<evidence type="ECO:0000313" key="11">
    <source>
        <dbReference type="Proteomes" id="UP000000599"/>
    </source>
</evidence>
<evidence type="ECO:0000256" key="3">
    <source>
        <dbReference type="ARBA" id="ARBA00022679"/>
    </source>
</evidence>
<proteinExistence type="predicted"/>
<dbReference type="Proteomes" id="UP000000599">
    <property type="component" value="Chromosome F"/>
</dbReference>
<dbReference type="EC" id="2.7.11.1" evidence="1"/>
<dbReference type="RefSeq" id="XP_460372.1">
    <property type="nucleotide sequence ID" value="XM_460372.1"/>
</dbReference>
<dbReference type="GeneID" id="2903943"/>
<evidence type="ECO:0000256" key="5">
    <source>
        <dbReference type="ARBA" id="ARBA00022777"/>
    </source>
</evidence>
<evidence type="ECO:0000256" key="2">
    <source>
        <dbReference type="ARBA" id="ARBA00022527"/>
    </source>
</evidence>
<dbReference type="SUPFAM" id="SSF56112">
    <property type="entry name" value="Protein kinase-like (PK-like)"/>
    <property type="match status" value="1"/>
</dbReference>
<keyword evidence="3" id="KW-0808">Transferase</keyword>
<evidence type="ECO:0000259" key="9">
    <source>
        <dbReference type="PROSITE" id="PS50011"/>
    </source>
</evidence>
<dbReference type="AlphaFoldDB" id="Q6BN48"/>
<keyword evidence="5" id="KW-0418">Kinase</keyword>
<accession>Q6BN48</accession>
<dbReference type="InterPro" id="IPR018934">
    <property type="entry name" value="RIO_dom"/>
</dbReference>
<dbReference type="VEuPathDB" id="FungiDB:DEHA2F00264g"/>
<evidence type="ECO:0000256" key="1">
    <source>
        <dbReference type="ARBA" id="ARBA00012513"/>
    </source>
</evidence>
<dbReference type="Gene3D" id="1.10.510.10">
    <property type="entry name" value="Transferase(Phosphotransferase) domain 1"/>
    <property type="match status" value="1"/>
</dbReference>
<protein>
    <recommendedName>
        <fullName evidence="1">non-specific serine/threonine protein kinase</fullName>
        <ecNumber evidence="1">2.7.11.1</ecNumber>
    </recommendedName>
</protein>